<dbReference type="AlphaFoldDB" id="J9G6M0"/>
<gene>
    <name evidence="2" type="ORF">EVA_09000</name>
</gene>
<feature type="region of interest" description="Disordered" evidence="1">
    <location>
        <begin position="38"/>
        <end position="70"/>
    </location>
</feature>
<evidence type="ECO:0000313" key="2">
    <source>
        <dbReference type="EMBL" id="EJX02897.1"/>
    </source>
</evidence>
<sequence length="70" mass="7934">MQKLKAAAGSPDNLPVLLPEEYCLRSSPFHPGHFPWRRLPSLRRKPPPAPGFPKEVPLPDRRSSLLEAPW</sequence>
<accession>J9G6M0</accession>
<protein>
    <submittedName>
        <fullName evidence="2">Uncharacterized protein</fullName>
    </submittedName>
</protein>
<dbReference type="EMBL" id="AMCI01002372">
    <property type="protein sequence ID" value="EJX02897.1"/>
    <property type="molecule type" value="Genomic_DNA"/>
</dbReference>
<evidence type="ECO:0000256" key="1">
    <source>
        <dbReference type="SAM" id="MobiDB-lite"/>
    </source>
</evidence>
<name>J9G6M0_9ZZZZ</name>
<comment type="caution">
    <text evidence="2">The sequence shown here is derived from an EMBL/GenBank/DDBJ whole genome shotgun (WGS) entry which is preliminary data.</text>
</comment>
<organism evidence="2">
    <name type="scientific">gut metagenome</name>
    <dbReference type="NCBI Taxonomy" id="749906"/>
    <lineage>
        <taxon>unclassified sequences</taxon>
        <taxon>metagenomes</taxon>
        <taxon>organismal metagenomes</taxon>
    </lineage>
</organism>
<proteinExistence type="predicted"/>
<reference evidence="2" key="1">
    <citation type="journal article" date="2012" name="PLoS ONE">
        <title>Gene sets for utilization of primary and secondary nutrition supplies in the distal gut of endangered iberian lynx.</title>
        <authorList>
            <person name="Alcaide M."/>
            <person name="Messina E."/>
            <person name="Richter M."/>
            <person name="Bargiela R."/>
            <person name="Peplies J."/>
            <person name="Huws S.A."/>
            <person name="Newbold C.J."/>
            <person name="Golyshin P.N."/>
            <person name="Simon M.A."/>
            <person name="Lopez G."/>
            <person name="Yakimov M.M."/>
            <person name="Ferrer M."/>
        </authorList>
    </citation>
    <scope>NUCLEOTIDE SEQUENCE</scope>
</reference>